<sequence length="37" mass="4290">MISEHVATWECLAWPNLMAKTSYISAHMQSEIKMFFG</sequence>
<organism evidence="1">
    <name type="scientific">Anguilla anguilla</name>
    <name type="common">European freshwater eel</name>
    <name type="synonym">Muraena anguilla</name>
    <dbReference type="NCBI Taxonomy" id="7936"/>
    <lineage>
        <taxon>Eukaryota</taxon>
        <taxon>Metazoa</taxon>
        <taxon>Chordata</taxon>
        <taxon>Craniata</taxon>
        <taxon>Vertebrata</taxon>
        <taxon>Euteleostomi</taxon>
        <taxon>Actinopterygii</taxon>
        <taxon>Neopterygii</taxon>
        <taxon>Teleostei</taxon>
        <taxon>Anguilliformes</taxon>
        <taxon>Anguillidae</taxon>
        <taxon>Anguilla</taxon>
    </lineage>
</organism>
<dbReference type="AlphaFoldDB" id="A0A0E9TR54"/>
<reference evidence="1" key="1">
    <citation type="submission" date="2014-11" db="EMBL/GenBank/DDBJ databases">
        <authorList>
            <person name="Amaro Gonzalez C."/>
        </authorList>
    </citation>
    <scope>NUCLEOTIDE SEQUENCE</scope>
</reference>
<accession>A0A0E9TR54</accession>
<proteinExistence type="predicted"/>
<protein>
    <submittedName>
        <fullName evidence="1">Uncharacterized protein</fullName>
    </submittedName>
</protein>
<evidence type="ECO:0000313" key="1">
    <source>
        <dbReference type="EMBL" id="JAH55213.1"/>
    </source>
</evidence>
<name>A0A0E9TR54_ANGAN</name>
<reference evidence="1" key="2">
    <citation type="journal article" date="2015" name="Fish Shellfish Immunol.">
        <title>Early steps in the European eel (Anguilla anguilla)-Vibrio vulnificus interaction in the gills: Role of the RtxA13 toxin.</title>
        <authorList>
            <person name="Callol A."/>
            <person name="Pajuelo D."/>
            <person name="Ebbesson L."/>
            <person name="Teles M."/>
            <person name="MacKenzie S."/>
            <person name="Amaro C."/>
        </authorList>
    </citation>
    <scope>NUCLEOTIDE SEQUENCE</scope>
</reference>
<dbReference type="EMBL" id="GBXM01053364">
    <property type="protein sequence ID" value="JAH55213.1"/>
    <property type="molecule type" value="Transcribed_RNA"/>
</dbReference>